<dbReference type="InterPro" id="IPR040976">
    <property type="entry name" value="Pkinase_fungal"/>
</dbReference>
<dbReference type="OrthoDB" id="5584477at2759"/>
<evidence type="ECO:0000313" key="3">
    <source>
        <dbReference type="EMBL" id="TRM69580.1"/>
    </source>
</evidence>
<dbReference type="SUPFAM" id="SSF56112">
    <property type="entry name" value="Protein kinase-like (PK-like)"/>
    <property type="match status" value="1"/>
</dbReference>
<evidence type="ECO:0000256" key="1">
    <source>
        <dbReference type="SAM" id="MobiDB-lite"/>
    </source>
</evidence>
<feature type="compositionally biased region" description="Acidic residues" evidence="1">
    <location>
        <begin position="609"/>
        <end position="625"/>
    </location>
</feature>
<dbReference type="Gene3D" id="1.10.510.10">
    <property type="entry name" value="Transferase(Phosphotransferase) domain 1"/>
    <property type="match status" value="1"/>
</dbReference>
<dbReference type="InterPro" id="IPR011009">
    <property type="entry name" value="Kinase-like_dom_sf"/>
</dbReference>
<proteinExistence type="predicted"/>
<dbReference type="AlphaFoldDB" id="A0A550CXR1"/>
<comment type="caution">
    <text evidence="3">The sequence shown here is derived from an EMBL/GenBank/DDBJ whole genome shotgun (WGS) entry which is preliminary data.</text>
</comment>
<dbReference type="STRING" id="97359.A0A550CXR1"/>
<keyword evidence="4" id="KW-1185">Reference proteome</keyword>
<dbReference type="PANTHER" id="PTHR38248:SF2">
    <property type="entry name" value="FUNK1 11"/>
    <property type="match status" value="1"/>
</dbReference>
<organism evidence="3 4">
    <name type="scientific">Schizophyllum amplum</name>
    <dbReference type="NCBI Taxonomy" id="97359"/>
    <lineage>
        <taxon>Eukaryota</taxon>
        <taxon>Fungi</taxon>
        <taxon>Dikarya</taxon>
        <taxon>Basidiomycota</taxon>
        <taxon>Agaricomycotina</taxon>
        <taxon>Agaricomycetes</taxon>
        <taxon>Agaricomycetidae</taxon>
        <taxon>Agaricales</taxon>
        <taxon>Schizophyllaceae</taxon>
        <taxon>Schizophyllum</taxon>
    </lineage>
</organism>
<dbReference type="PANTHER" id="PTHR38248">
    <property type="entry name" value="FUNK1 6"/>
    <property type="match status" value="1"/>
</dbReference>
<evidence type="ECO:0000259" key="2">
    <source>
        <dbReference type="Pfam" id="PF17667"/>
    </source>
</evidence>
<evidence type="ECO:0000313" key="4">
    <source>
        <dbReference type="Proteomes" id="UP000320762"/>
    </source>
</evidence>
<dbReference type="Proteomes" id="UP000320762">
    <property type="component" value="Unassembled WGS sequence"/>
</dbReference>
<reference evidence="3 4" key="1">
    <citation type="journal article" date="2019" name="New Phytol.">
        <title>Comparative genomics reveals unique wood-decay strategies and fruiting body development in the Schizophyllaceae.</title>
        <authorList>
            <person name="Almasi E."/>
            <person name="Sahu N."/>
            <person name="Krizsan K."/>
            <person name="Balint B."/>
            <person name="Kovacs G.M."/>
            <person name="Kiss B."/>
            <person name="Cseklye J."/>
            <person name="Drula E."/>
            <person name="Henrissat B."/>
            <person name="Nagy I."/>
            <person name="Chovatia M."/>
            <person name="Adam C."/>
            <person name="LaButti K."/>
            <person name="Lipzen A."/>
            <person name="Riley R."/>
            <person name="Grigoriev I.V."/>
            <person name="Nagy L.G."/>
        </authorList>
    </citation>
    <scope>NUCLEOTIDE SEQUENCE [LARGE SCALE GENOMIC DNA]</scope>
    <source>
        <strain evidence="3 4">NL-1724</strain>
    </source>
</reference>
<dbReference type="Pfam" id="PF17667">
    <property type="entry name" value="Pkinase_fungal"/>
    <property type="match status" value="1"/>
</dbReference>
<sequence>MWTPAESQVGAAQNLERGALYRVPDVFDAITPCSLFASEPNQLFFKMPRSFYDRKTHRWSRYPDMSLADPDGGREQLVAFFLNDIYDYCRKALARGGHRFPKRERRWSAAHVKGPATNDGDASMYGVVLTEAGLDVQWPNVLSDIQVVKNAELLPEAVRRLSTGASHVFSTQDDRIYHIGLAFAGDDFAVVIHDRAGRLQCLTRKVHLHGVLLVRLVVALCLLDRTPLGRDPAVTRRDDGTRFIAVNGLHYQILERLALSSHVRGRGTVCWRCRRLGSKEDYVIKSAWVDSSSAEAEVTFLKAAIGVDGVATLVDHEIVSDAEGRPRSTDLFRASLRRQRRGNNIEGLEMLQLHRIVMQPYGRPLCEFSSKEELLSAIRDTVATHQILCEERRILHCDISDNNILLHAPRVHERLRRGLLIDLDCASFVNGPKSFAVSGHRAGTLPFMSSIVLRYPRLPHVPAHDLESFVYVLMWICANYSGPSCMRRKDYDIHRSPLGYWLAGDPKEIGHQKWLVMHRKTQAEFRAFLDEIFDPYFEDLKDCVSDLRNAVTRNESKPTHEDVLDVLEIHICAQQPPSDRRTPILLKREAAPPSWYTSNPMWAKRAPEDVDELSEDGASDDEDDYDTRNTFQDAVVRVPETDGSGAAQASVRTLASSDKSTHSAKRSLSSTCDSQHDGRRSPGVIWTSSSKRRKVESGNLER</sequence>
<protein>
    <recommendedName>
        <fullName evidence="2">Fungal-type protein kinase domain-containing protein</fullName>
    </recommendedName>
</protein>
<name>A0A550CXR1_9AGAR</name>
<accession>A0A550CXR1</accession>
<feature type="region of interest" description="Disordered" evidence="1">
    <location>
        <begin position="596"/>
        <end position="702"/>
    </location>
</feature>
<dbReference type="EMBL" id="VDMD01000001">
    <property type="protein sequence ID" value="TRM69580.1"/>
    <property type="molecule type" value="Genomic_DNA"/>
</dbReference>
<gene>
    <name evidence="3" type="ORF">BD626DRAFT_391822</name>
</gene>
<feature type="domain" description="Fungal-type protein kinase" evidence="2">
    <location>
        <begin position="135"/>
        <end position="477"/>
    </location>
</feature>